<feature type="transmembrane region" description="Helical" evidence="6">
    <location>
        <begin position="487"/>
        <end position="514"/>
    </location>
</feature>
<dbReference type="InterPro" id="IPR025857">
    <property type="entry name" value="MacB_PCD"/>
</dbReference>
<keyword evidence="3 6" id="KW-0812">Transmembrane</keyword>
<protein>
    <submittedName>
        <fullName evidence="9">ABC transporter permease</fullName>
    </submittedName>
</protein>
<evidence type="ECO:0000313" key="9">
    <source>
        <dbReference type="EMBL" id="MBD2703404.1"/>
    </source>
</evidence>
<dbReference type="InterPro" id="IPR003838">
    <property type="entry name" value="ABC3_permease_C"/>
</dbReference>
<dbReference type="PANTHER" id="PTHR30572:SF18">
    <property type="entry name" value="ABC-TYPE MACROLIDE FAMILY EXPORT SYSTEM PERMEASE COMPONENT 2"/>
    <property type="match status" value="1"/>
</dbReference>
<dbReference type="Pfam" id="PF12704">
    <property type="entry name" value="MacB_PCD"/>
    <property type="match status" value="1"/>
</dbReference>
<evidence type="ECO:0000256" key="5">
    <source>
        <dbReference type="ARBA" id="ARBA00023136"/>
    </source>
</evidence>
<feature type="domain" description="MacB-like periplasmic core" evidence="8">
    <location>
        <begin position="119"/>
        <end position="343"/>
    </location>
</feature>
<keyword evidence="10" id="KW-1185">Reference proteome</keyword>
<name>A0A926XYU5_9BACT</name>
<evidence type="ECO:0000313" key="10">
    <source>
        <dbReference type="Proteomes" id="UP000598820"/>
    </source>
</evidence>
<dbReference type="GO" id="GO:0022857">
    <property type="term" value="F:transmembrane transporter activity"/>
    <property type="evidence" value="ECO:0007669"/>
    <property type="project" value="TreeGrafter"/>
</dbReference>
<comment type="subcellular location">
    <subcellularLocation>
        <location evidence="1">Cell membrane</location>
        <topology evidence="1">Multi-pass membrane protein</topology>
    </subcellularLocation>
</comment>
<gene>
    <name evidence="9" type="ORF">IC229_22360</name>
</gene>
<dbReference type="Proteomes" id="UP000598820">
    <property type="component" value="Unassembled WGS sequence"/>
</dbReference>
<evidence type="ECO:0000256" key="4">
    <source>
        <dbReference type="ARBA" id="ARBA00022989"/>
    </source>
</evidence>
<feature type="transmembrane region" description="Helical" evidence="6">
    <location>
        <begin position="796"/>
        <end position="816"/>
    </location>
</feature>
<dbReference type="AlphaFoldDB" id="A0A926XYU5"/>
<evidence type="ECO:0000256" key="2">
    <source>
        <dbReference type="ARBA" id="ARBA00022475"/>
    </source>
</evidence>
<feature type="transmembrane region" description="Helical" evidence="6">
    <location>
        <begin position="535"/>
        <end position="556"/>
    </location>
</feature>
<reference evidence="9" key="1">
    <citation type="submission" date="2020-09" db="EMBL/GenBank/DDBJ databases">
        <authorList>
            <person name="Kim M.K."/>
        </authorList>
    </citation>
    <scope>NUCLEOTIDE SEQUENCE</scope>
    <source>
        <strain evidence="9">BT702</strain>
    </source>
</reference>
<feature type="transmembrane region" description="Helical" evidence="6">
    <location>
        <begin position="120"/>
        <end position="141"/>
    </location>
</feature>
<dbReference type="EMBL" id="JACWZY010000021">
    <property type="protein sequence ID" value="MBD2703404.1"/>
    <property type="molecule type" value="Genomic_DNA"/>
</dbReference>
<keyword evidence="5 6" id="KW-0472">Membrane</keyword>
<evidence type="ECO:0000259" key="8">
    <source>
        <dbReference type="Pfam" id="PF12704"/>
    </source>
</evidence>
<dbReference type="GO" id="GO:0005886">
    <property type="term" value="C:plasma membrane"/>
    <property type="evidence" value="ECO:0007669"/>
    <property type="project" value="UniProtKB-SubCell"/>
</dbReference>
<proteinExistence type="predicted"/>
<dbReference type="NCBIfam" id="NF038404">
    <property type="entry name" value="perm_prefix_2"/>
    <property type="match status" value="1"/>
</dbReference>
<dbReference type="Pfam" id="PF02687">
    <property type="entry name" value="FtsX"/>
    <property type="match status" value="2"/>
</dbReference>
<comment type="caution">
    <text evidence="9">The sequence shown here is derived from an EMBL/GenBank/DDBJ whole genome shotgun (WGS) entry which is preliminary data.</text>
</comment>
<dbReference type="PANTHER" id="PTHR30572">
    <property type="entry name" value="MEMBRANE COMPONENT OF TRANSPORTER-RELATED"/>
    <property type="match status" value="1"/>
</dbReference>
<evidence type="ECO:0000256" key="1">
    <source>
        <dbReference type="ARBA" id="ARBA00004651"/>
    </source>
</evidence>
<feature type="transmembrane region" description="Helical" evidence="6">
    <location>
        <begin position="444"/>
        <end position="467"/>
    </location>
</feature>
<feature type="transmembrane region" description="Helical" evidence="6">
    <location>
        <begin position="882"/>
        <end position="902"/>
    </location>
</feature>
<evidence type="ECO:0000256" key="6">
    <source>
        <dbReference type="SAM" id="Phobius"/>
    </source>
</evidence>
<feature type="domain" description="ABC3 transporter permease C-terminal" evidence="7">
    <location>
        <begin position="399"/>
        <end position="513"/>
    </location>
</feature>
<feature type="domain" description="ABC3 transporter permease C-terminal" evidence="7">
    <location>
        <begin position="800"/>
        <end position="911"/>
    </location>
</feature>
<feature type="transmembrane region" description="Helical" evidence="6">
    <location>
        <begin position="392"/>
        <end position="413"/>
    </location>
</feature>
<evidence type="ECO:0000259" key="7">
    <source>
        <dbReference type="Pfam" id="PF02687"/>
    </source>
</evidence>
<keyword evidence="4 6" id="KW-1133">Transmembrane helix</keyword>
<dbReference type="InterPro" id="IPR050250">
    <property type="entry name" value="Macrolide_Exporter_MacB"/>
</dbReference>
<organism evidence="9 10">
    <name type="scientific">Spirosoma profusum</name>
    <dbReference type="NCBI Taxonomy" id="2771354"/>
    <lineage>
        <taxon>Bacteria</taxon>
        <taxon>Pseudomonadati</taxon>
        <taxon>Bacteroidota</taxon>
        <taxon>Cytophagia</taxon>
        <taxon>Cytophagales</taxon>
        <taxon>Cytophagaceae</taxon>
        <taxon>Spirosoma</taxon>
    </lineage>
</organism>
<accession>A0A926XYU5</accession>
<dbReference type="InterPro" id="IPR047699">
    <property type="entry name" value="Permease_put_prefix"/>
</dbReference>
<dbReference type="RefSeq" id="WP_190889252.1">
    <property type="nucleotide sequence ID" value="NZ_JACWZY010000021.1"/>
</dbReference>
<keyword evidence="2" id="KW-1003">Cell membrane</keyword>
<evidence type="ECO:0000256" key="3">
    <source>
        <dbReference type="ARBA" id="ARBA00022692"/>
    </source>
</evidence>
<sequence length="919" mass="102336">MTPNRPDPQPENSSPPQWADRLLEWFVAPHLREYLQGDLHEAFHQRVAQVGLARARRQYVWAVLHCLTPFFVKRLPPVSVRHTTGYNNEYQPLSNLHPAMLRNYFKIAFRTLGRHKLYTALNLAGLTFGITCFLLIGLYLFDELTFDQQHRNASRIYRVIEHKTVNGEATTLAAGSYKLAQESRKVLAEIENTTRLLRPGRANLINPEHPVNFQETITNADENFLQIFDFPLVLGDKRTALKEPNSIVINQDLARRLFGHTQVLGKTLQFSHMESPLKVTGVLKNHPPNSSFDFNSLVSEASLRTTDYFKQTMTSDWSSTDFSVYLLLKPNVNSQSVSTKLTNLVLANDKPAPGTSLSFSLQSLNDIHLGSEAITDGARNSNVAAMAQGSPFYIRIFGFVALFVLCIAGINYMNLSTARASNRAKEIGVRKSIGAVRSSLVSQFLVETLLLTGISLLLALVLVNVGLPYLNQFVNKQLTLGLGTDYRIWLMTLVAALLIGLLSGSYPALLLSGLRPVLLLKGIKVNPPGSLSLRKGLVIFQFTISTILIISTIVLFRQVQFMNTTSLGFNKDLLVVIDVNTGAARDRFETIKADMAKIPSVKSVSVSSRVPGEWKTIRRVKINTQGKTDAPKIAYLIGADKDFLKTFAVDLIEGRNFINPTDSTAVLLNETAARLLNITKPSDQLVEIPAMSRGGEFGPINDDNTPFKARVIGIVKDFHFQSLHARIEPLVVAYNQNPIHGIDYYSARIEAQGIPETLEKLKAVLVKADGDEPFEFHFLDQQLALFYLEDARRQTLLIWVALATIFIACLGLFGLATYSAEQRIKEIGVRKVLGASVANLASLLSMDFLKLVLIANSIGFPLAWWATNKWLQEYAYHIDLDWWIFALAGLLAIGIALLTVSYQSIRAALTNPVKSLRSE</sequence>